<dbReference type="InterPro" id="IPR035911">
    <property type="entry name" value="MurE/MurF_N"/>
</dbReference>
<comment type="catalytic activity">
    <reaction evidence="10">
        <text>D-alanyl-D-alanine + UDP-N-acetyl-alpha-D-muramoyl-L-alanyl-gamma-D-glutamyl-meso-2,6-diaminopimelate + ATP = UDP-N-acetyl-alpha-D-muramoyl-L-alanyl-gamma-D-glutamyl-meso-2,6-diaminopimeloyl-D-alanyl-D-alanine + ADP + phosphate + H(+)</text>
        <dbReference type="Rhea" id="RHEA:28374"/>
        <dbReference type="ChEBI" id="CHEBI:15378"/>
        <dbReference type="ChEBI" id="CHEBI:30616"/>
        <dbReference type="ChEBI" id="CHEBI:43474"/>
        <dbReference type="ChEBI" id="CHEBI:57822"/>
        <dbReference type="ChEBI" id="CHEBI:61386"/>
        <dbReference type="ChEBI" id="CHEBI:83905"/>
        <dbReference type="ChEBI" id="CHEBI:456216"/>
        <dbReference type="EC" id="6.3.2.10"/>
    </reaction>
</comment>
<dbReference type="InterPro" id="IPR036565">
    <property type="entry name" value="Mur-like_cat_sf"/>
</dbReference>
<dbReference type="Pfam" id="PF08245">
    <property type="entry name" value="Mur_ligase_M"/>
    <property type="match status" value="1"/>
</dbReference>
<evidence type="ECO:0000313" key="14">
    <source>
        <dbReference type="EMBL" id="HIW01415.1"/>
    </source>
</evidence>
<evidence type="ECO:0000313" key="15">
    <source>
        <dbReference type="Proteomes" id="UP000886752"/>
    </source>
</evidence>
<evidence type="ECO:0000256" key="3">
    <source>
        <dbReference type="ARBA" id="ARBA00022618"/>
    </source>
</evidence>
<sequence length="482" mass="51628">MQLDVQTIAGLTGARITGSSTQAVLGAEIDSRRVRPGDLFVCLPGTRVDGHDFALKACEQGAAALLATRDLPEVERSWPDRAILVVPDAQEALIAVARHVRAQFRGTVIGLTGTAGKTTVKEWLSCVLGQSGSVARTEGNFNNQLGLPLTICRAGGQEDFWVVEAGVSHAGDMELLAGILRPDLGIVLNAGTGHTEGLGDKGVAWHKTRMFTLLNVGGSALTCADYPDLKEQAREACAASGAPLLFFSVAETAEEYRTRTSDPEIACVAWQERPGMCHVRVRFREDVREITLKLPMNGHAAVENCACVALACVLVHQSLAALDHLEAGLGSARVPDHRFACTRTGNSVLIDDSYNANPLSMHRMLDAAMDVSVREGRPLAVLLGSMGELGSEAARAHRELGQHLAALRPAFVLWKGDWQDEVREGLGDGIPFAVFAGEEDLEHALKTLLTDDRRRQGITLLCKGSHSNQLEKAASLCLSLLA</sequence>
<comment type="function">
    <text evidence="10">Involved in cell wall formation. Catalyzes the final step in the synthesis of UDP-N-acetylmuramoyl-pentapeptide, the precursor of murein.</text>
</comment>
<evidence type="ECO:0000259" key="13">
    <source>
        <dbReference type="Pfam" id="PF08245"/>
    </source>
</evidence>
<keyword evidence="8 10" id="KW-0131">Cell cycle</keyword>
<keyword evidence="5" id="KW-0067">ATP-binding</keyword>
<dbReference type="InterPro" id="IPR013221">
    <property type="entry name" value="Mur_ligase_cen"/>
</dbReference>
<dbReference type="GO" id="GO:0005524">
    <property type="term" value="F:ATP binding"/>
    <property type="evidence" value="ECO:0007669"/>
    <property type="project" value="UniProtKB-KW"/>
</dbReference>
<dbReference type="Proteomes" id="UP000886752">
    <property type="component" value="Unassembled WGS sequence"/>
</dbReference>
<dbReference type="InterPro" id="IPR051046">
    <property type="entry name" value="MurCDEF_CellWall_CoF430Synth"/>
</dbReference>
<reference evidence="14" key="1">
    <citation type="journal article" date="2021" name="PeerJ">
        <title>Extensive microbial diversity within the chicken gut microbiome revealed by metagenomics and culture.</title>
        <authorList>
            <person name="Gilroy R."/>
            <person name="Ravi A."/>
            <person name="Getino M."/>
            <person name="Pursley I."/>
            <person name="Horton D.L."/>
            <person name="Alikhan N.F."/>
            <person name="Baker D."/>
            <person name="Gharbi K."/>
            <person name="Hall N."/>
            <person name="Watson M."/>
            <person name="Adriaenssens E.M."/>
            <person name="Foster-Nyarko E."/>
            <person name="Jarju S."/>
            <person name="Secka A."/>
            <person name="Antonio M."/>
            <person name="Oren A."/>
            <person name="Chaudhuri R.R."/>
            <person name="La Ragione R."/>
            <person name="Hildebrand F."/>
            <person name="Pallen M.J."/>
        </authorList>
    </citation>
    <scope>NUCLEOTIDE SEQUENCE</scope>
    <source>
        <strain evidence="14">ChiHecec2B26-446</strain>
    </source>
</reference>
<dbReference type="InterPro" id="IPR036615">
    <property type="entry name" value="Mur_ligase_C_dom_sf"/>
</dbReference>
<dbReference type="Gene3D" id="3.40.1390.10">
    <property type="entry name" value="MurE/MurF, N-terminal domain"/>
    <property type="match status" value="1"/>
</dbReference>
<evidence type="ECO:0000256" key="9">
    <source>
        <dbReference type="ARBA" id="ARBA00023316"/>
    </source>
</evidence>
<dbReference type="InterPro" id="IPR005863">
    <property type="entry name" value="UDP-N-AcMur_synth"/>
</dbReference>
<evidence type="ECO:0000256" key="5">
    <source>
        <dbReference type="ARBA" id="ARBA00022840"/>
    </source>
</evidence>
<dbReference type="GO" id="GO:0051301">
    <property type="term" value="P:cell division"/>
    <property type="evidence" value="ECO:0007669"/>
    <property type="project" value="UniProtKB-KW"/>
</dbReference>
<accession>A0A9D1TQ62</accession>
<feature type="domain" description="Mur ligase N-terminal catalytic" evidence="11">
    <location>
        <begin position="28"/>
        <end position="98"/>
    </location>
</feature>
<comment type="pathway">
    <text evidence="10">Cell wall biogenesis; peptidoglycan biosynthesis.</text>
</comment>
<evidence type="ECO:0000256" key="6">
    <source>
        <dbReference type="ARBA" id="ARBA00022960"/>
    </source>
</evidence>
<reference evidence="14" key="2">
    <citation type="submission" date="2021-04" db="EMBL/GenBank/DDBJ databases">
        <authorList>
            <person name="Gilroy R."/>
        </authorList>
    </citation>
    <scope>NUCLEOTIDE SEQUENCE</scope>
    <source>
        <strain evidence="14">ChiHecec2B26-446</strain>
    </source>
</reference>
<evidence type="ECO:0000256" key="1">
    <source>
        <dbReference type="ARBA" id="ARBA00022490"/>
    </source>
</evidence>
<dbReference type="Gene3D" id="3.40.1190.10">
    <property type="entry name" value="Mur-like, catalytic domain"/>
    <property type="match status" value="1"/>
</dbReference>
<dbReference type="GO" id="GO:0008360">
    <property type="term" value="P:regulation of cell shape"/>
    <property type="evidence" value="ECO:0007669"/>
    <property type="project" value="UniProtKB-KW"/>
</dbReference>
<dbReference type="Gene3D" id="3.90.190.20">
    <property type="entry name" value="Mur ligase, C-terminal domain"/>
    <property type="match status" value="1"/>
</dbReference>
<proteinExistence type="predicted"/>
<dbReference type="Pfam" id="PF02875">
    <property type="entry name" value="Mur_ligase_C"/>
    <property type="match status" value="1"/>
</dbReference>
<dbReference type="PANTHER" id="PTHR43024">
    <property type="entry name" value="UDP-N-ACETYLMURAMOYL-TRIPEPTIDE--D-ALANYL-D-ALANINE LIGASE"/>
    <property type="match status" value="1"/>
</dbReference>
<evidence type="ECO:0000256" key="7">
    <source>
        <dbReference type="ARBA" id="ARBA00022984"/>
    </source>
</evidence>
<protein>
    <recommendedName>
        <fullName evidence="10">UDP-N-acetylmuramoyl-tripeptide--D-alanyl-D-alanine ligase</fullName>
        <ecNumber evidence="10">6.3.2.10</ecNumber>
    </recommendedName>
</protein>
<dbReference type="PANTHER" id="PTHR43024:SF1">
    <property type="entry name" value="UDP-N-ACETYLMURAMOYL-TRIPEPTIDE--D-ALANYL-D-ALANINE LIGASE"/>
    <property type="match status" value="1"/>
</dbReference>
<dbReference type="GO" id="GO:0009252">
    <property type="term" value="P:peptidoglycan biosynthetic process"/>
    <property type="evidence" value="ECO:0007669"/>
    <property type="project" value="UniProtKB-KW"/>
</dbReference>
<dbReference type="GO" id="GO:0005737">
    <property type="term" value="C:cytoplasm"/>
    <property type="evidence" value="ECO:0007669"/>
    <property type="project" value="UniProtKB-SubCell"/>
</dbReference>
<dbReference type="AlphaFoldDB" id="A0A9D1TQ62"/>
<dbReference type="Pfam" id="PF01225">
    <property type="entry name" value="Mur_ligase"/>
    <property type="match status" value="1"/>
</dbReference>
<keyword evidence="6 10" id="KW-0133">Cell shape</keyword>
<evidence type="ECO:0000259" key="11">
    <source>
        <dbReference type="Pfam" id="PF01225"/>
    </source>
</evidence>
<keyword evidence="3 10" id="KW-0132">Cell division</keyword>
<name>A0A9D1TQ62_9BACT</name>
<dbReference type="EC" id="6.3.2.10" evidence="10"/>
<dbReference type="GO" id="GO:0047480">
    <property type="term" value="F:UDP-N-acetylmuramoyl-tripeptide-D-alanyl-D-alanine ligase activity"/>
    <property type="evidence" value="ECO:0007669"/>
    <property type="project" value="UniProtKB-EC"/>
</dbReference>
<evidence type="ECO:0000256" key="8">
    <source>
        <dbReference type="ARBA" id="ARBA00023306"/>
    </source>
</evidence>
<evidence type="ECO:0000259" key="12">
    <source>
        <dbReference type="Pfam" id="PF02875"/>
    </source>
</evidence>
<dbReference type="GO" id="GO:0071555">
    <property type="term" value="P:cell wall organization"/>
    <property type="evidence" value="ECO:0007669"/>
    <property type="project" value="UniProtKB-KW"/>
</dbReference>
<evidence type="ECO:0000256" key="2">
    <source>
        <dbReference type="ARBA" id="ARBA00022598"/>
    </source>
</evidence>
<keyword evidence="9 10" id="KW-0961">Cell wall biogenesis/degradation</keyword>
<keyword evidence="1" id="KW-0963">Cytoplasm</keyword>
<dbReference type="InterPro" id="IPR004101">
    <property type="entry name" value="Mur_ligase_C"/>
</dbReference>
<keyword evidence="7 10" id="KW-0573">Peptidoglycan synthesis</keyword>
<evidence type="ECO:0000256" key="4">
    <source>
        <dbReference type="ARBA" id="ARBA00022741"/>
    </source>
</evidence>
<dbReference type="InterPro" id="IPR000713">
    <property type="entry name" value="Mur_ligase_N"/>
</dbReference>
<gene>
    <name evidence="14" type="ORF">H9894_09570</name>
</gene>
<feature type="domain" description="Mur ligase central" evidence="13">
    <location>
        <begin position="112"/>
        <end position="311"/>
    </location>
</feature>
<organism evidence="14 15">
    <name type="scientific">Candidatus Desulfovibrio intestinipullorum</name>
    <dbReference type="NCBI Taxonomy" id="2838536"/>
    <lineage>
        <taxon>Bacteria</taxon>
        <taxon>Pseudomonadati</taxon>
        <taxon>Thermodesulfobacteriota</taxon>
        <taxon>Desulfovibrionia</taxon>
        <taxon>Desulfovibrionales</taxon>
        <taxon>Desulfovibrionaceae</taxon>
        <taxon>Desulfovibrio</taxon>
    </lineage>
</organism>
<comment type="subcellular location">
    <subcellularLocation>
        <location evidence="10">Cytoplasm</location>
    </subcellularLocation>
</comment>
<feature type="domain" description="Mur ligase C-terminal" evidence="12">
    <location>
        <begin position="337"/>
        <end position="465"/>
    </location>
</feature>
<keyword evidence="4" id="KW-0547">Nucleotide-binding</keyword>
<dbReference type="NCBIfam" id="TIGR01143">
    <property type="entry name" value="murF"/>
    <property type="match status" value="1"/>
</dbReference>
<evidence type="ECO:0000256" key="10">
    <source>
        <dbReference type="RuleBase" id="RU004136"/>
    </source>
</evidence>
<comment type="caution">
    <text evidence="14">The sequence shown here is derived from an EMBL/GenBank/DDBJ whole genome shotgun (WGS) entry which is preliminary data.</text>
</comment>
<keyword evidence="2 14" id="KW-0436">Ligase</keyword>
<dbReference type="SUPFAM" id="SSF63418">
    <property type="entry name" value="MurE/MurF N-terminal domain"/>
    <property type="match status" value="1"/>
</dbReference>
<dbReference type="EMBL" id="DXHV01000080">
    <property type="protein sequence ID" value="HIW01415.1"/>
    <property type="molecule type" value="Genomic_DNA"/>
</dbReference>
<dbReference type="SUPFAM" id="SSF53623">
    <property type="entry name" value="MurD-like peptide ligases, catalytic domain"/>
    <property type="match status" value="1"/>
</dbReference>
<dbReference type="SUPFAM" id="SSF53244">
    <property type="entry name" value="MurD-like peptide ligases, peptide-binding domain"/>
    <property type="match status" value="1"/>
</dbReference>